<organism evidence="3 4">
    <name type="scientific">Brevibacterium luteolum</name>
    <dbReference type="NCBI Taxonomy" id="199591"/>
    <lineage>
        <taxon>Bacteria</taxon>
        <taxon>Bacillati</taxon>
        <taxon>Actinomycetota</taxon>
        <taxon>Actinomycetes</taxon>
        <taxon>Micrococcales</taxon>
        <taxon>Brevibacteriaceae</taxon>
        <taxon>Brevibacterium</taxon>
    </lineage>
</organism>
<evidence type="ECO:0000313" key="4">
    <source>
        <dbReference type="Proteomes" id="UP000549517"/>
    </source>
</evidence>
<feature type="compositionally biased region" description="Pro residues" evidence="1">
    <location>
        <begin position="1"/>
        <end position="23"/>
    </location>
</feature>
<gene>
    <name evidence="3" type="ORF">HLA91_04795</name>
</gene>
<evidence type="ECO:0000313" key="3">
    <source>
        <dbReference type="EMBL" id="NNG78696.1"/>
    </source>
</evidence>
<accession>A0A849B073</accession>
<feature type="region of interest" description="Disordered" evidence="1">
    <location>
        <begin position="179"/>
        <end position="210"/>
    </location>
</feature>
<reference evidence="3 4" key="1">
    <citation type="submission" date="2020-05" db="EMBL/GenBank/DDBJ databases">
        <title>MicrobeNet Type strains.</title>
        <authorList>
            <person name="Nicholson A.C."/>
        </authorList>
    </citation>
    <scope>NUCLEOTIDE SEQUENCE [LARGE SCALE GENOMIC DNA]</scope>
    <source>
        <strain evidence="3 4">CCUG 46604</strain>
    </source>
</reference>
<evidence type="ECO:0000256" key="2">
    <source>
        <dbReference type="SAM" id="Phobius"/>
    </source>
</evidence>
<comment type="caution">
    <text evidence="3">The sequence shown here is derived from an EMBL/GenBank/DDBJ whole genome shotgun (WGS) entry which is preliminary data.</text>
</comment>
<feature type="region of interest" description="Disordered" evidence="1">
    <location>
        <begin position="239"/>
        <end position="262"/>
    </location>
</feature>
<protein>
    <recommendedName>
        <fullName evidence="5">Protein kinase</fullName>
    </recommendedName>
</protein>
<evidence type="ECO:0008006" key="5">
    <source>
        <dbReference type="Google" id="ProtNLM"/>
    </source>
</evidence>
<dbReference type="Proteomes" id="UP000549517">
    <property type="component" value="Unassembled WGS sequence"/>
</dbReference>
<feature type="compositionally biased region" description="Low complexity" evidence="1">
    <location>
        <begin position="146"/>
        <end position="162"/>
    </location>
</feature>
<feature type="region of interest" description="Disordered" evidence="1">
    <location>
        <begin position="133"/>
        <end position="164"/>
    </location>
</feature>
<dbReference type="EMBL" id="JABEMC010000002">
    <property type="protein sequence ID" value="NNG78696.1"/>
    <property type="molecule type" value="Genomic_DNA"/>
</dbReference>
<keyword evidence="2" id="KW-0812">Transmembrane</keyword>
<dbReference type="RefSeq" id="WP_170273770.1">
    <property type="nucleotide sequence ID" value="NZ_BAAAKH010000007.1"/>
</dbReference>
<proteinExistence type="predicted"/>
<name>A0A849B073_9MICO</name>
<feature type="region of interest" description="Disordered" evidence="1">
    <location>
        <begin position="1"/>
        <end position="93"/>
    </location>
</feature>
<sequence length="389" mass="40511">MTGPAIPPRPEGSPLSPPSPPAPEASRTEPAEPASQPARPRIRPAQSEKWDREPEPSPAVSGPAVAPASGAAASTPGPGAGAHAGLPQGYWSSPAGQLYYRAADGQDYCQASDGKFYPVATLLAQQPAGAAAAPAAAAHTRPPSATGPTEAAAGHPAPGASAADDRSTYYEYIAAHTGEQRIAQNDSPSGPPDPAGLRSPASSRAPHRRRRTGMTVVAAIAATVLVAVAVFLGLPLLSPNEDLKPSEEPSAEDTGTGGGETSAPAAEQLKELAQNDHATVASKLDGHWVVQLSAKQEGLTTEQQTWTNEAILEEFETLRAQHPEALLLNSSQWSSFRLNDYWITVLNEPYDDPEAALAKCRELGIDRDNCFAKKISSTEGPEGTTKLNP</sequence>
<keyword evidence="2" id="KW-0472">Membrane</keyword>
<keyword evidence="2" id="KW-1133">Transmembrane helix</keyword>
<evidence type="ECO:0000256" key="1">
    <source>
        <dbReference type="SAM" id="MobiDB-lite"/>
    </source>
</evidence>
<feature type="compositionally biased region" description="Low complexity" evidence="1">
    <location>
        <begin position="58"/>
        <end position="85"/>
    </location>
</feature>
<dbReference type="AlphaFoldDB" id="A0A849B073"/>
<feature type="compositionally biased region" description="Basic and acidic residues" evidence="1">
    <location>
        <begin position="46"/>
        <end position="55"/>
    </location>
</feature>
<feature type="transmembrane region" description="Helical" evidence="2">
    <location>
        <begin position="214"/>
        <end position="237"/>
    </location>
</feature>